<dbReference type="InterPro" id="IPR013563">
    <property type="entry name" value="Oligopep_ABC_C"/>
</dbReference>
<keyword evidence="3" id="KW-0813">Transport</keyword>
<dbReference type="STRING" id="159291.SAMN05920897_101145"/>
<proteinExistence type="inferred from homology"/>
<dbReference type="InterPro" id="IPR050388">
    <property type="entry name" value="ABC_Ni/Peptide_Import"/>
</dbReference>
<dbReference type="InterPro" id="IPR017871">
    <property type="entry name" value="ABC_transporter-like_CS"/>
</dbReference>
<dbReference type="NCBIfam" id="TIGR01727">
    <property type="entry name" value="oligo_HPY"/>
    <property type="match status" value="1"/>
</dbReference>
<comment type="similarity">
    <text evidence="2">Belongs to the ABC transporter superfamily.</text>
</comment>
<keyword evidence="4" id="KW-1003">Cell membrane</keyword>
<dbReference type="InterPro" id="IPR027417">
    <property type="entry name" value="P-loop_NTPase"/>
</dbReference>
<sequence>MKPILQVQDLQVHFDTVDGTVHAVNGVSFNLFPGETLGIVGESGSGKSVSMMSLLRLIPEPPGKIVSGTARFRTDKTDMDLLKLNRKEMAAIRGDRIGFVFQDPLSSLNPLMTIGRQIEETLEQHTDLRGEAARKRVISLLEQVGIPDPEARYRNYPHQFSGGMRQRVMIAIAIACDPDIIIADEPTTALDVTVQAQIVDLMNRLGKERGIAVIWISHDLGVVAGIADRVMVMYGGTVVEQGPADPVYSHPRHPYTVGLLGALPKLHENTPELVDITGTPPDLYAPPQQCPFAPRCPWAFQRCTSWRPRLFPVGSVSAGQNQEISHESACWYDLETREPRKLPPGNKNHVPSKGRS</sequence>
<gene>
    <name evidence="10" type="ORF">SAMN05920897_101145</name>
</gene>
<reference evidence="10 11" key="1">
    <citation type="submission" date="2017-01" db="EMBL/GenBank/DDBJ databases">
        <authorList>
            <person name="Mah S.A."/>
            <person name="Swanson W.J."/>
            <person name="Moy G.W."/>
            <person name="Vacquier V.D."/>
        </authorList>
    </citation>
    <scope>NUCLEOTIDE SEQUENCE [LARGE SCALE GENOMIC DNA]</scope>
    <source>
        <strain evidence="10 11">ASpG1</strain>
    </source>
</reference>
<evidence type="ECO:0000256" key="3">
    <source>
        <dbReference type="ARBA" id="ARBA00022448"/>
    </source>
</evidence>
<dbReference type="PROSITE" id="PS50893">
    <property type="entry name" value="ABC_TRANSPORTER_2"/>
    <property type="match status" value="1"/>
</dbReference>
<evidence type="ECO:0000256" key="4">
    <source>
        <dbReference type="ARBA" id="ARBA00022475"/>
    </source>
</evidence>
<keyword evidence="5" id="KW-0547">Nucleotide-binding</keyword>
<comment type="subcellular location">
    <subcellularLocation>
        <location evidence="1">Cell inner membrane</location>
        <topology evidence="1">Peripheral membrane protein</topology>
    </subcellularLocation>
</comment>
<dbReference type="InterPro" id="IPR003593">
    <property type="entry name" value="AAA+_ATPase"/>
</dbReference>
<dbReference type="Gene3D" id="3.40.50.300">
    <property type="entry name" value="P-loop containing nucleotide triphosphate hydrolases"/>
    <property type="match status" value="1"/>
</dbReference>
<evidence type="ECO:0000313" key="11">
    <source>
        <dbReference type="Proteomes" id="UP000186400"/>
    </source>
</evidence>
<dbReference type="InterPro" id="IPR003439">
    <property type="entry name" value="ABC_transporter-like_ATP-bd"/>
</dbReference>
<dbReference type="SMART" id="SM00382">
    <property type="entry name" value="AAA"/>
    <property type="match status" value="1"/>
</dbReference>
<feature type="region of interest" description="Disordered" evidence="8">
    <location>
        <begin position="337"/>
        <end position="356"/>
    </location>
</feature>
<dbReference type="Pfam" id="PF08352">
    <property type="entry name" value="oligo_HPY"/>
    <property type="match status" value="1"/>
</dbReference>
<evidence type="ECO:0000313" key="10">
    <source>
        <dbReference type="EMBL" id="SIP88896.1"/>
    </source>
</evidence>
<accession>A0A1N6NA32</accession>
<dbReference type="FunFam" id="3.40.50.300:FF:000016">
    <property type="entry name" value="Oligopeptide ABC transporter ATP-binding component"/>
    <property type="match status" value="1"/>
</dbReference>
<dbReference type="Proteomes" id="UP000186400">
    <property type="component" value="Unassembled WGS sequence"/>
</dbReference>
<feature type="domain" description="ABC transporter" evidence="9">
    <location>
        <begin position="5"/>
        <end position="260"/>
    </location>
</feature>
<evidence type="ECO:0000256" key="2">
    <source>
        <dbReference type="ARBA" id="ARBA00005417"/>
    </source>
</evidence>
<keyword evidence="7" id="KW-0472">Membrane</keyword>
<evidence type="ECO:0000256" key="7">
    <source>
        <dbReference type="ARBA" id="ARBA00023136"/>
    </source>
</evidence>
<protein>
    <submittedName>
        <fullName evidence="10">Peptide/nickel transport system ATP-binding protein/oligopeptide transport system ATP-binding protein</fullName>
    </submittedName>
</protein>
<dbReference type="GO" id="GO:0016887">
    <property type="term" value="F:ATP hydrolysis activity"/>
    <property type="evidence" value="ECO:0007669"/>
    <property type="project" value="InterPro"/>
</dbReference>
<evidence type="ECO:0000256" key="5">
    <source>
        <dbReference type="ARBA" id="ARBA00022741"/>
    </source>
</evidence>
<keyword evidence="6 10" id="KW-0067">ATP-binding</keyword>
<keyword evidence="11" id="KW-1185">Reference proteome</keyword>
<organism evidence="10 11">
    <name type="scientific">Alkalispirochaeta americana</name>
    <dbReference type="NCBI Taxonomy" id="159291"/>
    <lineage>
        <taxon>Bacteria</taxon>
        <taxon>Pseudomonadati</taxon>
        <taxon>Spirochaetota</taxon>
        <taxon>Spirochaetia</taxon>
        <taxon>Spirochaetales</taxon>
        <taxon>Spirochaetaceae</taxon>
        <taxon>Alkalispirochaeta</taxon>
    </lineage>
</organism>
<dbReference type="PROSITE" id="PS00211">
    <property type="entry name" value="ABC_TRANSPORTER_1"/>
    <property type="match status" value="1"/>
</dbReference>
<dbReference type="PANTHER" id="PTHR43297">
    <property type="entry name" value="OLIGOPEPTIDE TRANSPORT ATP-BINDING PROTEIN APPD"/>
    <property type="match status" value="1"/>
</dbReference>
<name>A0A1N6NA32_9SPIO</name>
<dbReference type="GO" id="GO:0015833">
    <property type="term" value="P:peptide transport"/>
    <property type="evidence" value="ECO:0007669"/>
    <property type="project" value="InterPro"/>
</dbReference>
<dbReference type="Pfam" id="PF00005">
    <property type="entry name" value="ABC_tran"/>
    <property type="match status" value="1"/>
</dbReference>
<dbReference type="GO" id="GO:0005524">
    <property type="term" value="F:ATP binding"/>
    <property type="evidence" value="ECO:0007669"/>
    <property type="project" value="UniProtKB-KW"/>
</dbReference>
<dbReference type="GO" id="GO:0005886">
    <property type="term" value="C:plasma membrane"/>
    <property type="evidence" value="ECO:0007669"/>
    <property type="project" value="UniProtKB-SubCell"/>
</dbReference>
<dbReference type="SUPFAM" id="SSF52540">
    <property type="entry name" value="P-loop containing nucleoside triphosphate hydrolases"/>
    <property type="match status" value="1"/>
</dbReference>
<dbReference type="OrthoDB" id="337094at2"/>
<evidence type="ECO:0000256" key="6">
    <source>
        <dbReference type="ARBA" id="ARBA00022840"/>
    </source>
</evidence>
<evidence type="ECO:0000256" key="8">
    <source>
        <dbReference type="SAM" id="MobiDB-lite"/>
    </source>
</evidence>
<dbReference type="PANTHER" id="PTHR43297:SF2">
    <property type="entry name" value="DIPEPTIDE TRANSPORT ATP-BINDING PROTEIN DPPD"/>
    <property type="match status" value="1"/>
</dbReference>
<dbReference type="CDD" id="cd03257">
    <property type="entry name" value="ABC_NikE_OppD_transporters"/>
    <property type="match status" value="1"/>
</dbReference>
<dbReference type="RefSeq" id="WP_076487373.1">
    <property type="nucleotide sequence ID" value="NZ_FTMS01000001.1"/>
</dbReference>
<evidence type="ECO:0000259" key="9">
    <source>
        <dbReference type="PROSITE" id="PS50893"/>
    </source>
</evidence>
<dbReference type="AlphaFoldDB" id="A0A1N6NA32"/>
<evidence type="ECO:0000256" key="1">
    <source>
        <dbReference type="ARBA" id="ARBA00004417"/>
    </source>
</evidence>
<dbReference type="EMBL" id="FTMS01000001">
    <property type="protein sequence ID" value="SIP88896.1"/>
    <property type="molecule type" value="Genomic_DNA"/>
</dbReference>